<feature type="domain" description="ABC transporter" evidence="12">
    <location>
        <begin position="341"/>
        <end position="577"/>
    </location>
</feature>
<keyword evidence="15" id="KW-1185">Reference proteome</keyword>
<dbReference type="PANTHER" id="PTHR43394:SF1">
    <property type="entry name" value="ATP-BINDING CASSETTE SUB-FAMILY B MEMBER 10, MITOCHONDRIAL"/>
    <property type="match status" value="1"/>
</dbReference>
<evidence type="ECO:0000256" key="2">
    <source>
        <dbReference type="ARBA" id="ARBA00022448"/>
    </source>
</evidence>
<feature type="transmembrane region" description="Helical" evidence="11">
    <location>
        <begin position="283"/>
        <end position="301"/>
    </location>
</feature>
<dbReference type="SMART" id="SM00382">
    <property type="entry name" value="AAA"/>
    <property type="match status" value="1"/>
</dbReference>
<dbReference type="PANTHER" id="PTHR43394">
    <property type="entry name" value="ATP-DEPENDENT PERMEASE MDL1, MITOCHONDRIAL"/>
    <property type="match status" value="1"/>
</dbReference>
<dbReference type="InterPro" id="IPR011527">
    <property type="entry name" value="ABC1_TM_dom"/>
</dbReference>
<proteinExistence type="predicted"/>
<evidence type="ECO:0000256" key="10">
    <source>
        <dbReference type="ARBA" id="ARBA00023136"/>
    </source>
</evidence>
<evidence type="ECO:0000256" key="8">
    <source>
        <dbReference type="ARBA" id="ARBA00022989"/>
    </source>
</evidence>
<organism evidence="14 15">
    <name type="scientific">Vogesella aquatica</name>
    <dbReference type="NCBI Taxonomy" id="2984206"/>
    <lineage>
        <taxon>Bacteria</taxon>
        <taxon>Pseudomonadati</taxon>
        <taxon>Pseudomonadota</taxon>
        <taxon>Betaproteobacteria</taxon>
        <taxon>Neisseriales</taxon>
        <taxon>Chromobacteriaceae</taxon>
        <taxon>Vogesella</taxon>
    </lineage>
</organism>
<keyword evidence="4 11" id="KW-0812">Transmembrane</keyword>
<keyword evidence="7" id="KW-1278">Translocase</keyword>
<dbReference type="SUPFAM" id="SSF52540">
    <property type="entry name" value="P-loop containing nucleoside triphosphate hydrolases"/>
    <property type="match status" value="1"/>
</dbReference>
<gene>
    <name evidence="14" type="primary">msbA</name>
    <name evidence="14" type="ORF">PQU95_12685</name>
</gene>
<keyword evidence="5" id="KW-0547">Nucleotide-binding</keyword>
<dbReference type="CDD" id="cd03251">
    <property type="entry name" value="ABCC_MsbA"/>
    <property type="match status" value="1"/>
</dbReference>
<dbReference type="PROSITE" id="PS00211">
    <property type="entry name" value="ABC_TRANSPORTER_1"/>
    <property type="match status" value="1"/>
</dbReference>
<feature type="transmembrane region" description="Helical" evidence="11">
    <location>
        <begin position="65"/>
        <end position="83"/>
    </location>
</feature>
<dbReference type="NCBIfam" id="TIGR02203">
    <property type="entry name" value="MsbA_lipidA"/>
    <property type="match status" value="1"/>
</dbReference>
<evidence type="ECO:0000256" key="5">
    <source>
        <dbReference type="ARBA" id="ARBA00022741"/>
    </source>
</evidence>
<feature type="domain" description="ABC transmembrane type-1" evidence="13">
    <location>
        <begin position="27"/>
        <end position="309"/>
    </location>
</feature>
<keyword evidence="3" id="KW-1003">Cell membrane</keyword>
<evidence type="ECO:0000256" key="9">
    <source>
        <dbReference type="ARBA" id="ARBA00023055"/>
    </source>
</evidence>
<dbReference type="PROSITE" id="PS50893">
    <property type="entry name" value="ABC_TRANSPORTER_2"/>
    <property type="match status" value="1"/>
</dbReference>
<dbReference type="PROSITE" id="PS50929">
    <property type="entry name" value="ABC_TM1F"/>
    <property type="match status" value="1"/>
</dbReference>
<dbReference type="InterPro" id="IPR003593">
    <property type="entry name" value="AAA+_ATPase"/>
</dbReference>
<keyword evidence="6" id="KW-0067">ATP-binding</keyword>
<comment type="subcellular location">
    <subcellularLocation>
        <location evidence="1">Cell membrane</location>
        <topology evidence="1">Multi-pass membrane protein</topology>
    </subcellularLocation>
</comment>
<dbReference type="Pfam" id="PF00664">
    <property type="entry name" value="ABC_membrane"/>
    <property type="match status" value="1"/>
</dbReference>
<evidence type="ECO:0000256" key="3">
    <source>
        <dbReference type="ARBA" id="ARBA00022475"/>
    </source>
</evidence>
<accession>A0ABT5J067</accession>
<evidence type="ECO:0000259" key="13">
    <source>
        <dbReference type="PROSITE" id="PS50929"/>
    </source>
</evidence>
<dbReference type="InterPro" id="IPR003439">
    <property type="entry name" value="ABC_transporter-like_ATP-bd"/>
</dbReference>
<evidence type="ECO:0000259" key="12">
    <source>
        <dbReference type="PROSITE" id="PS50893"/>
    </source>
</evidence>
<dbReference type="EMBL" id="JAQQLF010000015">
    <property type="protein sequence ID" value="MDC7718067.1"/>
    <property type="molecule type" value="Genomic_DNA"/>
</dbReference>
<dbReference type="Pfam" id="PF00005">
    <property type="entry name" value="ABC_tran"/>
    <property type="match status" value="1"/>
</dbReference>
<keyword evidence="2" id="KW-0813">Transport</keyword>
<keyword evidence="8 11" id="KW-1133">Transmembrane helix</keyword>
<evidence type="ECO:0000256" key="6">
    <source>
        <dbReference type="ARBA" id="ARBA00022840"/>
    </source>
</evidence>
<reference evidence="14 15" key="1">
    <citation type="submission" date="2023-01" db="EMBL/GenBank/DDBJ databases">
        <title>Novel species of the genus Vogesella isolated from rivers.</title>
        <authorList>
            <person name="Lu H."/>
        </authorList>
    </citation>
    <scope>NUCLEOTIDE SEQUENCE [LARGE SCALE GENOMIC DNA]</scope>
    <source>
        <strain evidence="14 15">DC21W</strain>
    </source>
</reference>
<dbReference type="CDD" id="cd18552">
    <property type="entry name" value="ABC_6TM_MsbA_like"/>
    <property type="match status" value="1"/>
</dbReference>
<dbReference type="SUPFAM" id="SSF90123">
    <property type="entry name" value="ABC transporter transmembrane region"/>
    <property type="match status" value="1"/>
</dbReference>
<dbReference type="InterPro" id="IPR039421">
    <property type="entry name" value="Type_1_exporter"/>
</dbReference>
<feature type="transmembrane region" description="Helical" evidence="11">
    <location>
        <begin position="22"/>
        <end position="44"/>
    </location>
</feature>
<protein>
    <submittedName>
        <fullName evidence="14">Lipid A export permease/ATP-binding protein MsbA</fullName>
    </submittedName>
</protein>
<evidence type="ECO:0000256" key="7">
    <source>
        <dbReference type="ARBA" id="ARBA00022967"/>
    </source>
</evidence>
<evidence type="ECO:0000256" key="11">
    <source>
        <dbReference type="SAM" id="Phobius"/>
    </source>
</evidence>
<dbReference type="InterPro" id="IPR027417">
    <property type="entry name" value="P-loop_NTPase"/>
</dbReference>
<keyword evidence="9" id="KW-0445">Lipid transport</keyword>
<feature type="transmembrane region" description="Helical" evidence="11">
    <location>
        <begin position="252"/>
        <end position="271"/>
    </location>
</feature>
<dbReference type="Gene3D" id="1.20.1560.10">
    <property type="entry name" value="ABC transporter type 1, transmembrane domain"/>
    <property type="match status" value="1"/>
</dbReference>
<keyword evidence="10 11" id="KW-0472">Membrane</keyword>
<dbReference type="InterPro" id="IPR036640">
    <property type="entry name" value="ABC1_TM_sf"/>
</dbReference>
<dbReference type="InterPro" id="IPR011917">
    <property type="entry name" value="ABC_transpr_lipidA"/>
</dbReference>
<evidence type="ECO:0000256" key="4">
    <source>
        <dbReference type="ARBA" id="ARBA00022692"/>
    </source>
</evidence>
<sequence length="581" mass="63814">MNDSFKHSWQVYRRLLAYIQRYWKVLILSLISMTIAALTEAAFARLLKPLIDGGFVSKDPDTIRWVPLAIIGVFMLRGLTSFINEYTASWLTGRLVQTLREEMFAKLLRLPVSFYDESQSGRLISRIANDVNQVTEAGFNVITVAVKDGVTTLGLLALLLYTDWQLTLICFVVMPAVTACMHFVGKRLRGLARENQLRMAQMTQVVSESIDCQKVVKIYGGESYEIGRFHEAADALRRNQVKQSAASSANTGVTQLMIACALAAILYFAALRAQHGDFSAGDFMSFLTAMMLLFAPIKRITGISQALQRGLAAAETIFQFLDEPEEKNAGATMLHRTRGELEMVNLSFSYPGVEKRALQGINLAIRAGETVALVGSSGSGKTTLASLVPRFYEPDSGLLLLDGKPLSDYALPALRQQIALVSQDVVLFNDTVAANIAYGALNQVSREEVIEAARAANALDFIEALPQGFDTEIGENGTRLSGGQRQRLAIARALLKNAPLLILDEATSALDTESERLVQAALDNLMKNRTTLVIAHRLSTIEQADRIVVMHQGEIVESGTHQSLLAAAGFYARLHSMQFTE</sequence>
<evidence type="ECO:0000256" key="1">
    <source>
        <dbReference type="ARBA" id="ARBA00004651"/>
    </source>
</evidence>
<evidence type="ECO:0000313" key="15">
    <source>
        <dbReference type="Proteomes" id="UP001219956"/>
    </source>
</evidence>
<dbReference type="Gene3D" id="3.40.50.300">
    <property type="entry name" value="P-loop containing nucleotide triphosphate hydrolases"/>
    <property type="match status" value="1"/>
</dbReference>
<evidence type="ECO:0000313" key="14">
    <source>
        <dbReference type="EMBL" id="MDC7718067.1"/>
    </source>
</evidence>
<dbReference type="Proteomes" id="UP001219956">
    <property type="component" value="Unassembled WGS sequence"/>
</dbReference>
<dbReference type="RefSeq" id="WP_272752365.1">
    <property type="nucleotide sequence ID" value="NZ_JAQQLF010000015.1"/>
</dbReference>
<feature type="transmembrane region" description="Helical" evidence="11">
    <location>
        <begin position="164"/>
        <end position="184"/>
    </location>
</feature>
<comment type="caution">
    <text evidence="14">The sequence shown here is derived from an EMBL/GenBank/DDBJ whole genome shotgun (WGS) entry which is preliminary data.</text>
</comment>
<dbReference type="InterPro" id="IPR017871">
    <property type="entry name" value="ABC_transporter-like_CS"/>
</dbReference>
<name>A0ABT5J067_9NEIS</name>